<evidence type="ECO:0000256" key="1">
    <source>
        <dbReference type="SAM" id="SignalP"/>
    </source>
</evidence>
<evidence type="ECO:0008006" key="4">
    <source>
        <dbReference type="Google" id="ProtNLM"/>
    </source>
</evidence>
<sequence length="233" mass="25902">MKMINWVKYVCILSVVCVSHYANGALITRNNFSLDTSTNIITGNGLNWTRWDALAGVSITQALDLYAADGWRLVSGDEMVGMYSNFIPGIDWSSARGENSAVSDFISVDDYHDLITIFGVSFNEFGGISNIIFGNDLDNDGEYRSAGAYYTDYDPAAGIYADNSRNTVDFSASDYSVQLARAINVSEPNLYYLIPFMLLIIRVVKSRFNRLKLSVRLTKSLKEVMSHTSLAML</sequence>
<dbReference type="RefSeq" id="WP_013754494.1">
    <property type="nucleotide sequence ID" value="NZ_BMZC01000006.1"/>
</dbReference>
<protein>
    <recommendedName>
        <fullName evidence="4">DUF1566 domain-containing protein</fullName>
    </recommendedName>
</protein>
<reference evidence="2" key="2">
    <citation type="submission" date="2020-09" db="EMBL/GenBank/DDBJ databases">
        <authorList>
            <person name="Sun Q."/>
            <person name="Kim S."/>
        </authorList>
    </citation>
    <scope>NUCLEOTIDE SEQUENCE</scope>
    <source>
        <strain evidence="2">KCTC 32337</strain>
    </source>
</reference>
<organism evidence="2 3">
    <name type="scientific">Paraglaciecola chathamensis</name>
    <dbReference type="NCBI Taxonomy" id="368405"/>
    <lineage>
        <taxon>Bacteria</taxon>
        <taxon>Pseudomonadati</taxon>
        <taxon>Pseudomonadota</taxon>
        <taxon>Gammaproteobacteria</taxon>
        <taxon>Alteromonadales</taxon>
        <taxon>Alteromonadaceae</taxon>
        <taxon>Paraglaciecola</taxon>
    </lineage>
</organism>
<name>A0A8H9IH55_9ALTE</name>
<gene>
    <name evidence="2" type="ORF">GCM10011274_26150</name>
</gene>
<reference evidence="2" key="1">
    <citation type="journal article" date="2014" name="Int. J. Syst. Evol. Microbiol.">
        <title>Complete genome sequence of Corynebacterium casei LMG S-19264T (=DSM 44701T), isolated from a smear-ripened cheese.</title>
        <authorList>
            <consortium name="US DOE Joint Genome Institute (JGI-PGF)"/>
            <person name="Walter F."/>
            <person name="Albersmeier A."/>
            <person name="Kalinowski J."/>
            <person name="Ruckert C."/>
        </authorList>
    </citation>
    <scope>NUCLEOTIDE SEQUENCE</scope>
    <source>
        <strain evidence="2">KCTC 32337</strain>
    </source>
</reference>
<proteinExistence type="predicted"/>
<comment type="caution">
    <text evidence="2">The sequence shown here is derived from an EMBL/GenBank/DDBJ whole genome shotgun (WGS) entry which is preliminary data.</text>
</comment>
<dbReference type="Proteomes" id="UP000622604">
    <property type="component" value="Unassembled WGS sequence"/>
</dbReference>
<dbReference type="EMBL" id="BMZC01000006">
    <property type="protein sequence ID" value="GGZ66417.1"/>
    <property type="molecule type" value="Genomic_DNA"/>
</dbReference>
<feature type="signal peptide" evidence="1">
    <location>
        <begin position="1"/>
        <end position="24"/>
    </location>
</feature>
<evidence type="ECO:0000313" key="2">
    <source>
        <dbReference type="EMBL" id="GGZ66417.1"/>
    </source>
</evidence>
<feature type="chain" id="PRO_5034542532" description="DUF1566 domain-containing protein" evidence="1">
    <location>
        <begin position="25"/>
        <end position="233"/>
    </location>
</feature>
<accession>A0A8H9IH55</accession>
<keyword evidence="1" id="KW-0732">Signal</keyword>
<evidence type="ECO:0000313" key="3">
    <source>
        <dbReference type="Proteomes" id="UP000622604"/>
    </source>
</evidence>
<dbReference type="AlphaFoldDB" id="A0A8H9IH55"/>